<feature type="domain" description="Solute-binding protein family 5" evidence="5">
    <location>
        <begin position="76"/>
        <end position="422"/>
    </location>
</feature>
<evidence type="ECO:0000259" key="5">
    <source>
        <dbReference type="Pfam" id="PF00496"/>
    </source>
</evidence>
<sequence length="534" mass="60118">MLLSRRRALTLAGTAALPCPAIAQGDNRPTITVAVQKISTSNTLEPMREQSNVGQRIFYTFAETLTDHAWTGDLSLQPGLAESFRRIDERTIELKLRRDVRFHNGDAMTAEDVAFSFGPERMWSGSTVDTRGMWVSTTPGATSKVPPPEAPKIAMGAYPGFERMEIVAKDTVRFVNRVPDATLEGRLTRNTGSIFSQRAFAEAPTWLDWARKPVGTGPYRIVDYKPDSTLTMEAFDDYWGGRPPIKRLRFVEVPEVAARVNGLRAGDFDFACDMPPDQIATIESNPKLEVVGGPIMNIRLTIFDKHHPTLRDPRVRRAMTQAIDRQAIVDALWAGRTKVPKGLQWDFFGPMLLGDWAAPAYDPAEAARLLKEARYDGAPIPYQMLNNYYTNQVQTAQIMVEQWRAVGLNVAIEMKENWGQILGRFPERGICENSNSSWFNDPVASLAAYAPGGQTWEAGQWENDEAAQRIAALQSGTDLQQRRADFRRILTILEREDPCYNVIHQNATFTAKRRDYKWRPAQSFVVDFRASNWG</sequence>
<accession>A0A1T4T1K5</accession>
<dbReference type="Gene3D" id="3.90.76.10">
    <property type="entry name" value="Dipeptide-binding Protein, Domain 1"/>
    <property type="match status" value="1"/>
</dbReference>
<dbReference type="PANTHER" id="PTHR30290">
    <property type="entry name" value="PERIPLASMIC BINDING COMPONENT OF ABC TRANSPORTER"/>
    <property type="match status" value="1"/>
</dbReference>
<feature type="signal peptide" evidence="4">
    <location>
        <begin position="1"/>
        <end position="23"/>
    </location>
</feature>
<evidence type="ECO:0000313" key="7">
    <source>
        <dbReference type="Proteomes" id="UP000190092"/>
    </source>
</evidence>
<dbReference type="InterPro" id="IPR000914">
    <property type="entry name" value="SBP_5_dom"/>
</dbReference>
<dbReference type="EMBL" id="FUWJ01000011">
    <property type="protein sequence ID" value="SKA34131.1"/>
    <property type="molecule type" value="Genomic_DNA"/>
</dbReference>
<dbReference type="OrthoDB" id="9803988at2"/>
<feature type="chain" id="PRO_5012256265" evidence="4">
    <location>
        <begin position="24"/>
        <end position="534"/>
    </location>
</feature>
<protein>
    <submittedName>
        <fullName evidence="6">Peptide/nickel transport system substrate-binding protein</fullName>
    </submittedName>
</protein>
<name>A0A1T4T1K5_9HYPH</name>
<dbReference type="PIRSF" id="PIRSF002741">
    <property type="entry name" value="MppA"/>
    <property type="match status" value="1"/>
</dbReference>
<dbReference type="Gene3D" id="3.40.190.10">
    <property type="entry name" value="Periplasmic binding protein-like II"/>
    <property type="match status" value="1"/>
</dbReference>
<dbReference type="Pfam" id="PF00496">
    <property type="entry name" value="SBP_bac_5"/>
    <property type="match status" value="1"/>
</dbReference>
<dbReference type="GO" id="GO:0015833">
    <property type="term" value="P:peptide transport"/>
    <property type="evidence" value="ECO:0007669"/>
    <property type="project" value="TreeGrafter"/>
</dbReference>
<dbReference type="Gene3D" id="3.10.105.10">
    <property type="entry name" value="Dipeptide-binding Protein, Domain 3"/>
    <property type="match status" value="1"/>
</dbReference>
<gene>
    <name evidence="6" type="ORF">SAMN02745126_05482</name>
</gene>
<dbReference type="InterPro" id="IPR030678">
    <property type="entry name" value="Peptide/Ni-bd"/>
</dbReference>
<comment type="similarity">
    <text evidence="2">Belongs to the bacterial solute-binding protein 5 family.</text>
</comment>
<dbReference type="SUPFAM" id="SSF53850">
    <property type="entry name" value="Periplasmic binding protein-like II"/>
    <property type="match status" value="1"/>
</dbReference>
<dbReference type="AlphaFoldDB" id="A0A1T4T1K5"/>
<keyword evidence="7" id="KW-1185">Reference proteome</keyword>
<evidence type="ECO:0000313" key="6">
    <source>
        <dbReference type="EMBL" id="SKA34131.1"/>
    </source>
</evidence>
<organism evidence="6 7">
    <name type="scientific">Enhydrobacter aerosaccus</name>
    <dbReference type="NCBI Taxonomy" id="225324"/>
    <lineage>
        <taxon>Bacteria</taxon>
        <taxon>Pseudomonadati</taxon>
        <taxon>Pseudomonadota</taxon>
        <taxon>Alphaproteobacteria</taxon>
        <taxon>Hyphomicrobiales</taxon>
        <taxon>Enhydrobacter</taxon>
    </lineage>
</organism>
<proteinExistence type="inferred from homology"/>
<dbReference type="STRING" id="225324.SAMN02745126_05482"/>
<dbReference type="InterPro" id="IPR039424">
    <property type="entry name" value="SBP_5"/>
</dbReference>
<dbReference type="GO" id="GO:0043190">
    <property type="term" value="C:ATP-binding cassette (ABC) transporter complex"/>
    <property type="evidence" value="ECO:0007669"/>
    <property type="project" value="InterPro"/>
</dbReference>
<keyword evidence="3 4" id="KW-0732">Signal</keyword>
<evidence type="ECO:0000256" key="2">
    <source>
        <dbReference type="ARBA" id="ARBA00005695"/>
    </source>
</evidence>
<reference evidence="7" key="1">
    <citation type="submission" date="2017-02" db="EMBL/GenBank/DDBJ databases">
        <authorList>
            <person name="Varghese N."/>
            <person name="Submissions S."/>
        </authorList>
    </citation>
    <scope>NUCLEOTIDE SEQUENCE [LARGE SCALE GENOMIC DNA]</scope>
    <source>
        <strain evidence="7">ATCC 27094</strain>
    </source>
</reference>
<evidence type="ECO:0000256" key="1">
    <source>
        <dbReference type="ARBA" id="ARBA00004418"/>
    </source>
</evidence>
<dbReference type="PANTHER" id="PTHR30290:SF38">
    <property type="entry name" value="D,D-DIPEPTIDE-BINDING PERIPLASMIC PROTEIN DDPA-RELATED"/>
    <property type="match status" value="1"/>
</dbReference>
<dbReference type="GO" id="GO:0030288">
    <property type="term" value="C:outer membrane-bounded periplasmic space"/>
    <property type="evidence" value="ECO:0007669"/>
    <property type="project" value="UniProtKB-ARBA"/>
</dbReference>
<evidence type="ECO:0000256" key="4">
    <source>
        <dbReference type="SAM" id="SignalP"/>
    </source>
</evidence>
<dbReference type="GO" id="GO:1904680">
    <property type="term" value="F:peptide transmembrane transporter activity"/>
    <property type="evidence" value="ECO:0007669"/>
    <property type="project" value="TreeGrafter"/>
</dbReference>
<comment type="subcellular location">
    <subcellularLocation>
        <location evidence="1">Periplasm</location>
    </subcellularLocation>
</comment>
<evidence type="ECO:0000256" key="3">
    <source>
        <dbReference type="ARBA" id="ARBA00022729"/>
    </source>
</evidence>
<dbReference type="Proteomes" id="UP000190092">
    <property type="component" value="Unassembled WGS sequence"/>
</dbReference>